<dbReference type="OrthoDB" id="507628at2"/>
<keyword evidence="10" id="KW-1133">Transmembrane helix</keyword>
<evidence type="ECO:0000256" key="9">
    <source>
        <dbReference type="PROSITE-ProRule" id="PRU10141"/>
    </source>
</evidence>
<feature type="domain" description="Protein kinase" evidence="11">
    <location>
        <begin position="30"/>
        <end position="302"/>
    </location>
</feature>
<dbReference type="AlphaFoldDB" id="A0A1E5QED1"/>
<gene>
    <name evidence="12" type="ORF">BH720_21975</name>
</gene>
<evidence type="ECO:0000256" key="4">
    <source>
        <dbReference type="ARBA" id="ARBA00022741"/>
    </source>
</evidence>
<comment type="catalytic activity">
    <reaction evidence="7">
        <text>L-threonyl-[protein] + ATP = O-phospho-L-threonyl-[protein] + ADP + H(+)</text>
        <dbReference type="Rhea" id="RHEA:46608"/>
        <dbReference type="Rhea" id="RHEA-COMP:11060"/>
        <dbReference type="Rhea" id="RHEA-COMP:11605"/>
        <dbReference type="ChEBI" id="CHEBI:15378"/>
        <dbReference type="ChEBI" id="CHEBI:30013"/>
        <dbReference type="ChEBI" id="CHEBI:30616"/>
        <dbReference type="ChEBI" id="CHEBI:61977"/>
        <dbReference type="ChEBI" id="CHEBI:456216"/>
        <dbReference type="EC" id="2.7.11.1"/>
    </reaction>
</comment>
<name>A0A1E5QED1_9CYAN</name>
<dbReference type="SUPFAM" id="SSF56112">
    <property type="entry name" value="Protein kinase-like (PK-like)"/>
    <property type="match status" value="1"/>
</dbReference>
<dbReference type="GO" id="GO:0004674">
    <property type="term" value="F:protein serine/threonine kinase activity"/>
    <property type="evidence" value="ECO:0007669"/>
    <property type="project" value="UniProtKB-KW"/>
</dbReference>
<keyword evidence="5" id="KW-0418">Kinase</keyword>
<evidence type="ECO:0000256" key="10">
    <source>
        <dbReference type="SAM" id="Phobius"/>
    </source>
</evidence>
<dbReference type="PANTHER" id="PTHR24363">
    <property type="entry name" value="SERINE/THREONINE PROTEIN KINASE"/>
    <property type="match status" value="1"/>
</dbReference>
<dbReference type="Gene3D" id="3.30.200.20">
    <property type="entry name" value="Phosphorylase Kinase, domain 1"/>
    <property type="match status" value="1"/>
</dbReference>
<evidence type="ECO:0000256" key="8">
    <source>
        <dbReference type="ARBA" id="ARBA00048679"/>
    </source>
</evidence>
<sequence>MLKRFAIAQNQGSGVGNVALSANSILENRYRIVRELGAGGFGRTYLAEDMTRFDEQCVVKEFAPQVQGVQALSKAKELFRREAGVLYRLQHPQIPRFRELMQARANGNLTLFLVQDYIPGQTYSQLLKARLAQGERFKELEVRQLLAQVLPTLEYLHGEGTIHRDLSPDNLIRRESDGLTFLIDFGAVKQVANTAVRRLTPLKAGPTQIHKPGYSPPEQKQGQAYENSDLYALAVTALVLLTGEHPQALYDSYTATWRWQNRVSLSPNLTQVLMKMLAHQPSDRYPSARAVFEALNLYHLTAPQAAPVSVKVAPSPVTQVSQVATVNVVGRPLPPPIAIASPAPQSPVQASPSPIQRQMLGVLGWPFKLVWVLLRGGVKLGLLGLFLLLIGFATTRIPRFVKPAIPTIGLSEEQRRDRLHESYAQLEVAGEFWIALVNEVFYTQHPQSRGRQLDPNAPEDAPLRQRWIGIGEEILNQVERAQLSVQAREQLGRYSARDYDRWQAALSEGEMQALNERANERFERLFPEQQGKAIAQTRFEQIWYAIAADEFAKLQP</sequence>
<comment type="catalytic activity">
    <reaction evidence="8">
        <text>L-seryl-[protein] + ATP = O-phospho-L-seryl-[protein] + ADP + H(+)</text>
        <dbReference type="Rhea" id="RHEA:17989"/>
        <dbReference type="Rhea" id="RHEA-COMP:9863"/>
        <dbReference type="Rhea" id="RHEA-COMP:11604"/>
        <dbReference type="ChEBI" id="CHEBI:15378"/>
        <dbReference type="ChEBI" id="CHEBI:29999"/>
        <dbReference type="ChEBI" id="CHEBI:30616"/>
        <dbReference type="ChEBI" id="CHEBI:83421"/>
        <dbReference type="ChEBI" id="CHEBI:456216"/>
        <dbReference type="EC" id="2.7.11.1"/>
    </reaction>
</comment>
<keyword evidence="10" id="KW-0812">Transmembrane</keyword>
<dbReference type="InterPro" id="IPR017441">
    <property type="entry name" value="Protein_kinase_ATP_BS"/>
</dbReference>
<dbReference type="EC" id="2.7.11.1" evidence="1"/>
<feature type="binding site" evidence="9">
    <location>
        <position position="60"/>
    </location>
    <ligand>
        <name>ATP</name>
        <dbReference type="ChEBI" id="CHEBI:30616"/>
    </ligand>
</feature>
<keyword evidence="6 9" id="KW-0067">ATP-binding</keyword>
<dbReference type="Pfam" id="PF00069">
    <property type="entry name" value="Pkinase"/>
    <property type="match status" value="1"/>
</dbReference>
<dbReference type="Gene3D" id="1.10.510.10">
    <property type="entry name" value="Transferase(Phosphotransferase) domain 1"/>
    <property type="match status" value="1"/>
</dbReference>
<keyword evidence="2" id="KW-0723">Serine/threonine-protein kinase</keyword>
<dbReference type="InterPro" id="IPR011009">
    <property type="entry name" value="Kinase-like_dom_sf"/>
</dbReference>
<evidence type="ECO:0000259" key="11">
    <source>
        <dbReference type="PROSITE" id="PS50011"/>
    </source>
</evidence>
<organism evidence="12">
    <name type="scientific">Desertifilum tharense IPPAS B-1220</name>
    <dbReference type="NCBI Taxonomy" id="1781255"/>
    <lineage>
        <taxon>Bacteria</taxon>
        <taxon>Bacillati</taxon>
        <taxon>Cyanobacteriota</taxon>
        <taxon>Cyanophyceae</taxon>
        <taxon>Desertifilales</taxon>
        <taxon>Desertifilaceae</taxon>
        <taxon>Desertifilum</taxon>
    </lineage>
</organism>
<dbReference type="EMBL" id="MJGC01000101">
    <property type="protein sequence ID" value="OEJ73025.1"/>
    <property type="molecule type" value="Genomic_DNA"/>
</dbReference>
<dbReference type="CDD" id="cd14014">
    <property type="entry name" value="STKc_PknB_like"/>
    <property type="match status" value="1"/>
</dbReference>
<reference evidence="12" key="1">
    <citation type="submission" date="2016-09" db="EMBL/GenBank/DDBJ databases">
        <title>Draft genome of thermotolerant cyanobacterium Desertifilum sp. strain IPPAS B-1220.</title>
        <authorList>
            <person name="Sinetova M.A."/>
            <person name="Bolakhan K."/>
            <person name="Zayadan B.K."/>
            <person name="Mironov K.S."/>
            <person name="Ustinova V."/>
            <person name="Kupriyanova E.V."/>
            <person name="Sidorov R.A."/>
            <person name="Skrypnik A.N."/>
            <person name="Gogoleva N.E."/>
            <person name="Gogolev Y.V."/>
            <person name="Los D.A."/>
        </authorList>
    </citation>
    <scope>NUCLEOTIDE SEQUENCE [LARGE SCALE GENOMIC DNA]</scope>
    <source>
        <strain evidence="12">IPPAS B-1220</strain>
    </source>
</reference>
<keyword evidence="3" id="KW-0808">Transferase</keyword>
<evidence type="ECO:0000256" key="7">
    <source>
        <dbReference type="ARBA" id="ARBA00047899"/>
    </source>
</evidence>
<evidence type="ECO:0000313" key="12">
    <source>
        <dbReference type="EMBL" id="OEJ73025.1"/>
    </source>
</evidence>
<evidence type="ECO:0000256" key="6">
    <source>
        <dbReference type="ARBA" id="ARBA00022840"/>
    </source>
</evidence>
<dbReference type="RefSeq" id="WP_069969367.1">
    <property type="nucleotide sequence ID" value="NZ_CM124774.1"/>
</dbReference>
<keyword evidence="4 9" id="KW-0547">Nucleotide-binding</keyword>
<dbReference type="PANTHER" id="PTHR24363:SF0">
    <property type="entry name" value="SERINE_THREONINE KINASE LIKE DOMAIN CONTAINING 1"/>
    <property type="match status" value="1"/>
</dbReference>
<feature type="transmembrane region" description="Helical" evidence="10">
    <location>
        <begin position="369"/>
        <end position="392"/>
    </location>
</feature>
<dbReference type="InterPro" id="IPR000719">
    <property type="entry name" value="Prot_kinase_dom"/>
</dbReference>
<evidence type="ECO:0000256" key="3">
    <source>
        <dbReference type="ARBA" id="ARBA00022679"/>
    </source>
</evidence>
<dbReference type="PROSITE" id="PS00107">
    <property type="entry name" value="PROTEIN_KINASE_ATP"/>
    <property type="match status" value="1"/>
</dbReference>
<keyword evidence="10" id="KW-0472">Membrane</keyword>
<dbReference type="PROSITE" id="PS50011">
    <property type="entry name" value="PROTEIN_KINASE_DOM"/>
    <property type="match status" value="1"/>
</dbReference>
<dbReference type="STRING" id="1781255.BH720_21975"/>
<comment type="caution">
    <text evidence="12">The sequence shown here is derived from an EMBL/GenBank/DDBJ whole genome shotgun (WGS) entry which is preliminary data.</text>
</comment>
<evidence type="ECO:0000256" key="2">
    <source>
        <dbReference type="ARBA" id="ARBA00022527"/>
    </source>
</evidence>
<evidence type="ECO:0000256" key="1">
    <source>
        <dbReference type="ARBA" id="ARBA00012513"/>
    </source>
</evidence>
<protein>
    <recommendedName>
        <fullName evidence="1">non-specific serine/threonine protein kinase</fullName>
        <ecNumber evidence="1">2.7.11.1</ecNumber>
    </recommendedName>
</protein>
<accession>A0A1E5QED1</accession>
<evidence type="ECO:0000256" key="5">
    <source>
        <dbReference type="ARBA" id="ARBA00022777"/>
    </source>
</evidence>
<proteinExistence type="predicted"/>
<dbReference type="GO" id="GO:0005524">
    <property type="term" value="F:ATP binding"/>
    <property type="evidence" value="ECO:0007669"/>
    <property type="project" value="UniProtKB-UniRule"/>
</dbReference>